<gene>
    <name evidence="2" type="ORF">HINF_LOCUS109</name>
</gene>
<comment type="caution">
    <text evidence="2">The sequence shown here is derived from an EMBL/GenBank/DDBJ whole genome shotgun (WGS) entry which is preliminary data.</text>
</comment>
<evidence type="ECO:0000256" key="1">
    <source>
        <dbReference type="SAM" id="MobiDB-lite"/>
    </source>
</evidence>
<reference evidence="2 3" key="1">
    <citation type="submission" date="2024-07" db="EMBL/GenBank/DDBJ databases">
        <authorList>
            <person name="Akdeniz Z."/>
        </authorList>
    </citation>
    <scope>NUCLEOTIDE SEQUENCE [LARGE SCALE GENOMIC DNA]</scope>
</reference>
<keyword evidence="3" id="KW-1185">Reference proteome</keyword>
<name>A0ABP1GHN5_9EUKA</name>
<organism evidence="2 3">
    <name type="scientific">Hexamita inflata</name>
    <dbReference type="NCBI Taxonomy" id="28002"/>
    <lineage>
        <taxon>Eukaryota</taxon>
        <taxon>Metamonada</taxon>
        <taxon>Diplomonadida</taxon>
        <taxon>Hexamitidae</taxon>
        <taxon>Hexamitinae</taxon>
        <taxon>Hexamita</taxon>
    </lineage>
</organism>
<evidence type="ECO:0000313" key="2">
    <source>
        <dbReference type="EMBL" id="CAL5970169.1"/>
    </source>
</evidence>
<accession>A0ABP1GHN5</accession>
<dbReference type="EMBL" id="CAXDID020000001">
    <property type="protein sequence ID" value="CAL5970169.1"/>
    <property type="molecule type" value="Genomic_DNA"/>
</dbReference>
<sequence>MQISTRRVINAQRNIDRIETYKSIQQNEQRQLSKEENSESSASEKTPEIDTRELRNYLAIIETYKSECEKYQIRSSIIKQSNVQTVQTVVDKIIGESMILPNEYRNNFVKNQLYCELQESQTIKNNESKKICSRNNNQQKIWVHMSNYGIQPIKRITFSANEYIFQPVHVTDAIIKQKQKIEKQIERNNIKGWRIK</sequence>
<proteinExistence type="predicted"/>
<feature type="region of interest" description="Disordered" evidence="1">
    <location>
        <begin position="26"/>
        <end position="48"/>
    </location>
</feature>
<evidence type="ECO:0000313" key="3">
    <source>
        <dbReference type="Proteomes" id="UP001642409"/>
    </source>
</evidence>
<protein>
    <submittedName>
        <fullName evidence="2">Hypothetical_protein</fullName>
    </submittedName>
</protein>
<dbReference type="Proteomes" id="UP001642409">
    <property type="component" value="Unassembled WGS sequence"/>
</dbReference>